<evidence type="ECO:0000313" key="7">
    <source>
        <dbReference type="EMBL" id="GAA1574180.1"/>
    </source>
</evidence>
<dbReference type="InterPro" id="IPR036008">
    <property type="entry name" value="Aconitase_4Fe-4S_dom"/>
</dbReference>
<keyword evidence="5" id="KW-0411">Iron-sulfur</keyword>
<sequence>MEESSPPRCFRRRRHGVTGGVNRIIEYHGDGLANLSAMDRHVIANMGADLGATISVFPADDAVRRFLRTEGREHDFVELIAEPNPSYDVTDRIDLASLEPLIAEPSSPGNVVPVREVAGQDVFQVVIGSSANPGLRDFAIVAEIVKGQQSGARCRRPMTWTPSMIRLDEDGALLDGGGAGPAGRVVAHVQDVVAVPRGVTDVFVLAHGWQNTGKRADAAHVIAALPGLLDVARVSPLALA</sequence>
<evidence type="ECO:0000256" key="4">
    <source>
        <dbReference type="ARBA" id="ARBA00023004"/>
    </source>
</evidence>
<dbReference type="Gene3D" id="3.40.1060.10">
    <property type="entry name" value="Aconitase, Domain 2"/>
    <property type="match status" value="1"/>
</dbReference>
<name>A0ABP4P9I6_9ACTN</name>
<evidence type="ECO:0000256" key="5">
    <source>
        <dbReference type="ARBA" id="ARBA00023014"/>
    </source>
</evidence>
<keyword evidence="3" id="KW-0479">Metal-binding</keyword>
<gene>
    <name evidence="7" type="ORF">GCM10009827_115090</name>
</gene>
<dbReference type="Proteomes" id="UP001501470">
    <property type="component" value="Unassembled WGS sequence"/>
</dbReference>
<feature type="domain" description="Aconitase/3-isopropylmalate dehydratase large subunit alpha/beta/alpha" evidence="6">
    <location>
        <begin position="15"/>
        <end position="118"/>
    </location>
</feature>
<dbReference type="PANTHER" id="PTHR43160:SF3">
    <property type="entry name" value="ACONITATE HYDRATASE, MITOCHONDRIAL"/>
    <property type="match status" value="1"/>
</dbReference>
<protein>
    <recommendedName>
        <fullName evidence="6">Aconitase/3-isopropylmalate dehydratase large subunit alpha/beta/alpha domain-containing protein</fullName>
    </recommendedName>
</protein>
<evidence type="ECO:0000256" key="1">
    <source>
        <dbReference type="ARBA" id="ARBA00001966"/>
    </source>
</evidence>
<dbReference type="EMBL" id="BAAAQD010000051">
    <property type="protein sequence ID" value="GAA1574180.1"/>
    <property type="molecule type" value="Genomic_DNA"/>
</dbReference>
<dbReference type="Gene3D" id="3.30.499.10">
    <property type="entry name" value="Aconitase, domain 3"/>
    <property type="match status" value="1"/>
</dbReference>
<comment type="similarity">
    <text evidence="2">Belongs to the aconitase/IPM isomerase family.</text>
</comment>
<comment type="caution">
    <text evidence="7">The sequence shown here is derived from an EMBL/GenBank/DDBJ whole genome shotgun (WGS) entry which is preliminary data.</text>
</comment>
<comment type="cofactor">
    <cofactor evidence="1">
        <name>[4Fe-4S] cluster</name>
        <dbReference type="ChEBI" id="CHEBI:49883"/>
    </cofactor>
</comment>
<evidence type="ECO:0000256" key="2">
    <source>
        <dbReference type="ARBA" id="ARBA00007185"/>
    </source>
</evidence>
<dbReference type="InterPro" id="IPR015932">
    <property type="entry name" value="Aconitase_dom2"/>
</dbReference>
<proteinExistence type="inferred from homology"/>
<dbReference type="SUPFAM" id="SSF53732">
    <property type="entry name" value="Aconitase iron-sulfur domain"/>
    <property type="match status" value="1"/>
</dbReference>
<evidence type="ECO:0000256" key="3">
    <source>
        <dbReference type="ARBA" id="ARBA00022723"/>
    </source>
</evidence>
<dbReference type="InterPro" id="IPR050926">
    <property type="entry name" value="Aconitase/IPM_isomerase"/>
</dbReference>
<dbReference type="InterPro" id="IPR015931">
    <property type="entry name" value="Acnase/IPM_dHydase_lsu_aba_1/3"/>
</dbReference>
<reference evidence="8" key="1">
    <citation type="journal article" date="2019" name="Int. J. Syst. Evol. Microbiol.">
        <title>The Global Catalogue of Microorganisms (GCM) 10K type strain sequencing project: providing services to taxonomists for standard genome sequencing and annotation.</title>
        <authorList>
            <consortium name="The Broad Institute Genomics Platform"/>
            <consortium name="The Broad Institute Genome Sequencing Center for Infectious Disease"/>
            <person name="Wu L."/>
            <person name="Ma J."/>
        </authorList>
    </citation>
    <scope>NUCLEOTIDE SEQUENCE [LARGE SCALE GENOMIC DNA]</scope>
    <source>
        <strain evidence="8">JCM 15933</strain>
    </source>
</reference>
<evidence type="ECO:0000259" key="6">
    <source>
        <dbReference type="Pfam" id="PF00330"/>
    </source>
</evidence>
<keyword evidence="8" id="KW-1185">Reference proteome</keyword>
<dbReference type="Pfam" id="PF00330">
    <property type="entry name" value="Aconitase"/>
    <property type="match status" value="1"/>
</dbReference>
<dbReference type="RefSeq" id="WP_344515052.1">
    <property type="nucleotide sequence ID" value="NZ_BAAAQD010000051.1"/>
</dbReference>
<organism evidence="7 8">
    <name type="scientific">Dactylosporangium maewongense</name>
    <dbReference type="NCBI Taxonomy" id="634393"/>
    <lineage>
        <taxon>Bacteria</taxon>
        <taxon>Bacillati</taxon>
        <taxon>Actinomycetota</taxon>
        <taxon>Actinomycetes</taxon>
        <taxon>Micromonosporales</taxon>
        <taxon>Micromonosporaceae</taxon>
        <taxon>Dactylosporangium</taxon>
    </lineage>
</organism>
<dbReference type="InterPro" id="IPR001030">
    <property type="entry name" value="Acoase/IPM_deHydtase_lsu_aba"/>
</dbReference>
<accession>A0ABP4P9I6</accession>
<dbReference type="PANTHER" id="PTHR43160">
    <property type="entry name" value="ACONITATE HYDRATASE B"/>
    <property type="match status" value="1"/>
</dbReference>
<keyword evidence="4" id="KW-0408">Iron</keyword>
<evidence type="ECO:0000313" key="8">
    <source>
        <dbReference type="Proteomes" id="UP001501470"/>
    </source>
</evidence>